<protein>
    <submittedName>
        <fullName evidence="2">Uncharacterized protein</fullName>
    </submittedName>
</protein>
<dbReference type="Proteomes" id="UP001371456">
    <property type="component" value="Unassembled WGS sequence"/>
</dbReference>
<dbReference type="Gene3D" id="2.130.10.30">
    <property type="entry name" value="Regulator of chromosome condensation 1/beta-lactamase-inhibitor protein II"/>
    <property type="match status" value="1"/>
</dbReference>
<dbReference type="PANTHER" id="PTHR22870:SF451">
    <property type="entry name" value="MJK13.9 PROTEIN"/>
    <property type="match status" value="1"/>
</dbReference>
<proteinExistence type="predicted"/>
<dbReference type="EMBL" id="JBANQN010000002">
    <property type="protein sequence ID" value="KAK6797885.1"/>
    <property type="molecule type" value="Genomic_DNA"/>
</dbReference>
<evidence type="ECO:0000313" key="2">
    <source>
        <dbReference type="EMBL" id="KAK6797885.1"/>
    </source>
</evidence>
<accession>A0AAN8U0Y8</accession>
<dbReference type="AlphaFoldDB" id="A0AAN8U0Y8"/>
<evidence type="ECO:0000256" key="1">
    <source>
        <dbReference type="ARBA" id="ARBA00022737"/>
    </source>
</evidence>
<organism evidence="2 3">
    <name type="scientific">Solanum bulbocastanum</name>
    <name type="common">Wild potato</name>
    <dbReference type="NCBI Taxonomy" id="147425"/>
    <lineage>
        <taxon>Eukaryota</taxon>
        <taxon>Viridiplantae</taxon>
        <taxon>Streptophyta</taxon>
        <taxon>Embryophyta</taxon>
        <taxon>Tracheophyta</taxon>
        <taxon>Spermatophyta</taxon>
        <taxon>Magnoliopsida</taxon>
        <taxon>eudicotyledons</taxon>
        <taxon>Gunneridae</taxon>
        <taxon>Pentapetalae</taxon>
        <taxon>asterids</taxon>
        <taxon>lamiids</taxon>
        <taxon>Solanales</taxon>
        <taxon>Solanaceae</taxon>
        <taxon>Solanoideae</taxon>
        <taxon>Solaneae</taxon>
        <taxon>Solanum</taxon>
    </lineage>
</organism>
<reference evidence="2 3" key="1">
    <citation type="submission" date="2024-02" db="EMBL/GenBank/DDBJ databases">
        <title>de novo genome assembly of Solanum bulbocastanum strain 11H21.</title>
        <authorList>
            <person name="Hosaka A.J."/>
        </authorList>
    </citation>
    <scope>NUCLEOTIDE SEQUENCE [LARGE SCALE GENOMIC DNA]</scope>
    <source>
        <tissue evidence="2">Young leaves</tissue>
    </source>
</reference>
<dbReference type="SUPFAM" id="SSF50985">
    <property type="entry name" value="RCC1/BLIP-II"/>
    <property type="match status" value="1"/>
</dbReference>
<dbReference type="InterPro" id="IPR009091">
    <property type="entry name" value="RCC1/BLIP-II"/>
</dbReference>
<dbReference type="Pfam" id="PF13540">
    <property type="entry name" value="RCC1_2"/>
    <property type="match status" value="2"/>
</dbReference>
<dbReference type="InterPro" id="IPR051210">
    <property type="entry name" value="Ub_ligase/GEF_domain"/>
</dbReference>
<gene>
    <name evidence="2" type="ORF">RDI58_005587</name>
</gene>
<keyword evidence="3" id="KW-1185">Reference proteome</keyword>
<sequence length="83" mass="8807">MPRMVEALKNIPVKQVAAGLSFTMFLTRKGHVFTCGTNGHVQIAAGPSYALVVSDDGTLYSFGSGANFSLGHGEQHNELPDTL</sequence>
<name>A0AAN8U0Y8_SOLBU</name>
<keyword evidence="1" id="KW-0677">Repeat</keyword>
<evidence type="ECO:0000313" key="3">
    <source>
        <dbReference type="Proteomes" id="UP001371456"/>
    </source>
</evidence>
<comment type="caution">
    <text evidence="2">The sequence shown here is derived from an EMBL/GenBank/DDBJ whole genome shotgun (WGS) entry which is preliminary data.</text>
</comment>
<dbReference type="PANTHER" id="PTHR22870">
    <property type="entry name" value="REGULATOR OF CHROMOSOME CONDENSATION"/>
    <property type="match status" value="1"/>
</dbReference>